<dbReference type="PANTHER" id="PTHR11085:SF10">
    <property type="entry name" value="NAD-DEPENDENT PROTEIN DEACYLASE SIRTUIN-5, MITOCHONDRIAL-RELATED"/>
    <property type="match status" value="1"/>
</dbReference>
<evidence type="ECO:0000256" key="3">
    <source>
        <dbReference type="ARBA" id="ARBA00022679"/>
    </source>
</evidence>
<dbReference type="GO" id="GO:0017136">
    <property type="term" value="F:histone deacetylase activity, NAD-dependent"/>
    <property type="evidence" value="ECO:0007669"/>
    <property type="project" value="TreeGrafter"/>
</dbReference>
<dbReference type="Gene3D" id="3.40.50.1220">
    <property type="entry name" value="TPP-binding domain"/>
    <property type="match status" value="1"/>
</dbReference>
<comment type="caution">
    <text evidence="8">The sequence shown here is derived from an EMBL/GenBank/DDBJ whole genome shotgun (WGS) entry which is preliminary data.</text>
</comment>
<dbReference type="InterPro" id="IPR050134">
    <property type="entry name" value="NAD-dep_sirtuin_deacylases"/>
</dbReference>
<dbReference type="PROSITE" id="PS50305">
    <property type="entry name" value="SIRTUIN"/>
    <property type="match status" value="1"/>
</dbReference>
<comment type="subcellular location">
    <subcellularLocation>
        <location evidence="1">Mitochondrion</location>
    </subcellularLocation>
</comment>
<feature type="domain" description="Deacetylase sirtuin-type" evidence="7">
    <location>
        <begin position="18"/>
        <end position="356"/>
    </location>
</feature>
<evidence type="ECO:0000256" key="5">
    <source>
        <dbReference type="ARBA" id="ARBA00023128"/>
    </source>
</evidence>
<organism evidence="8 9">
    <name type="scientific">Suillus placidus</name>
    <dbReference type="NCBI Taxonomy" id="48579"/>
    <lineage>
        <taxon>Eukaryota</taxon>
        <taxon>Fungi</taxon>
        <taxon>Dikarya</taxon>
        <taxon>Basidiomycota</taxon>
        <taxon>Agaricomycotina</taxon>
        <taxon>Agaricomycetes</taxon>
        <taxon>Agaricomycetidae</taxon>
        <taxon>Boletales</taxon>
        <taxon>Suillineae</taxon>
        <taxon>Suillaceae</taxon>
        <taxon>Suillus</taxon>
    </lineage>
</organism>
<dbReference type="GO" id="GO:0070403">
    <property type="term" value="F:NAD+ binding"/>
    <property type="evidence" value="ECO:0007669"/>
    <property type="project" value="InterPro"/>
</dbReference>
<dbReference type="InterPro" id="IPR029035">
    <property type="entry name" value="DHS-like_NAD/FAD-binding_dom"/>
</dbReference>
<keyword evidence="9" id="KW-1185">Reference proteome</keyword>
<evidence type="ECO:0000259" key="7">
    <source>
        <dbReference type="PROSITE" id="PS50305"/>
    </source>
</evidence>
<evidence type="ECO:0000313" key="8">
    <source>
        <dbReference type="EMBL" id="KAG1774100.1"/>
    </source>
</evidence>
<dbReference type="InterPro" id="IPR026591">
    <property type="entry name" value="Sirtuin_cat_small_dom_sf"/>
</dbReference>
<gene>
    <name evidence="8" type="ORF">EV702DRAFT_975385</name>
</gene>
<dbReference type="PANTHER" id="PTHR11085">
    <property type="entry name" value="NAD-DEPENDENT PROTEIN DEACYLASE SIRTUIN-5, MITOCHONDRIAL-RELATED"/>
    <property type="match status" value="1"/>
</dbReference>
<dbReference type="EMBL" id="JABBWD010000044">
    <property type="protein sequence ID" value="KAG1774100.1"/>
    <property type="molecule type" value="Genomic_DNA"/>
</dbReference>
<dbReference type="InterPro" id="IPR003000">
    <property type="entry name" value="Sirtuin"/>
</dbReference>
<evidence type="ECO:0000256" key="4">
    <source>
        <dbReference type="ARBA" id="ARBA00023027"/>
    </source>
</evidence>
<dbReference type="InterPro" id="IPR026590">
    <property type="entry name" value="Ssirtuin_cat_dom"/>
</dbReference>
<evidence type="ECO:0000313" key="9">
    <source>
        <dbReference type="Proteomes" id="UP000714275"/>
    </source>
</evidence>
<dbReference type="Pfam" id="PF02146">
    <property type="entry name" value="SIR2"/>
    <property type="match status" value="1"/>
</dbReference>
<evidence type="ECO:0000256" key="1">
    <source>
        <dbReference type="ARBA" id="ARBA00004173"/>
    </source>
</evidence>
<dbReference type="OrthoDB" id="424302at2759"/>
<comment type="similarity">
    <text evidence="2">Belongs to the sirtuin family. Class I subfamily.</text>
</comment>
<dbReference type="GO" id="GO:0005739">
    <property type="term" value="C:mitochondrion"/>
    <property type="evidence" value="ECO:0007669"/>
    <property type="project" value="UniProtKB-SubCell"/>
</dbReference>
<protein>
    <submittedName>
        <fullName evidence="8">DHS-like NAD/FAD-binding domain-containing protein</fullName>
    </submittedName>
</protein>
<comment type="caution">
    <text evidence="6">Lacks conserved residue(s) required for the propagation of feature annotation.</text>
</comment>
<accession>A0A9P6ZNY7</accession>
<evidence type="ECO:0000256" key="6">
    <source>
        <dbReference type="PROSITE-ProRule" id="PRU00236"/>
    </source>
</evidence>
<keyword evidence="3" id="KW-0808">Transferase</keyword>
<proteinExistence type="inferred from homology"/>
<dbReference type="SUPFAM" id="SSF52467">
    <property type="entry name" value="DHS-like NAD/FAD-binding domain"/>
    <property type="match status" value="1"/>
</dbReference>
<reference evidence="8" key="1">
    <citation type="journal article" date="2020" name="New Phytol.">
        <title>Comparative genomics reveals dynamic genome evolution in host specialist ectomycorrhizal fungi.</title>
        <authorList>
            <person name="Lofgren L.A."/>
            <person name="Nguyen N.H."/>
            <person name="Vilgalys R."/>
            <person name="Ruytinx J."/>
            <person name="Liao H.L."/>
            <person name="Branco S."/>
            <person name="Kuo A."/>
            <person name="LaButti K."/>
            <person name="Lipzen A."/>
            <person name="Andreopoulos W."/>
            <person name="Pangilinan J."/>
            <person name="Riley R."/>
            <person name="Hundley H."/>
            <person name="Na H."/>
            <person name="Barry K."/>
            <person name="Grigoriev I.V."/>
            <person name="Stajich J.E."/>
            <person name="Kennedy P.G."/>
        </authorList>
    </citation>
    <scope>NUCLEOTIDE SEQUENCE</scope>
    <source>
        <strain evidence="8">DOB743</strain>
    </source>
</reference>
<sequence>MRVSVPTIITGSGAPKQTISPAAAVERIADFLAPGKATLLTGAGVSVASGIRAYRGKDGRYMNPNYQPILYHELTDQSEKGFAFRQRYWYEFKSCSQSARLMFYRLRSYLGYPPVRDALPNTSHYAIAALQYASYLPRLVTQNVDGLHHKAIAHLWEPDHIQKQMLELHGTLHRVHCKRGHIVPRDMFQDWLSSSNPQWKAFVDNLEKTGQKPRTNPDGDVELEGVSYADFVVPECPQCTLEGQQNSFHKPEVIFFGESIPSRIKDRSFHDIEQSERVFVLGTTLATYSAFRLVKRALELRKPVMLLNVGPTRADGLPGVEKLEISSSLVLRDVVRALLGSRASQDSAIVYLLQSGIHQPPAEDHKIISRNT</sequence>
<name>A0A9P6ZNY7_9AGAM</name>
<keyword evidence="5" id="KW-0496">Mitochondrion</keyword>
<dbReference type="Proteomes" id="UP000714275">
    <property type="component" value="Unassembled WGS sequence"/>
</dbReference>
<evidence type="ECO:0000256" key="2">
    <source>
        <dbReference type="ARBA" id="ARBA00006924"/>
    </source>
</evidence>
<dbReference type="Gene3D" id="3.30.1600.10">
    <property type="entry name" value="SIR2/SIRT2 'Small Domain"/>
    <property type="match status" value="1"/>
</dbReference>
<keyword evidence="4" id="KW-0520">NAD</keyword>
<dbReference type="AlphaFoldDB" id="A0A9P6ZNY7"/>